<feature type="non-terminal residue" evidence="1">
    <location>
        <position position="1"/>
    </location>
</feature>
<organism evidence="1 2">
    <name type="scientific">Colletotrichum incanum</name>
    <name type="common">Soybean anthracnose fungus</name>
    <dbReference type="NCBI Taxonomy" id="1573173"/>
    <lineage>
        <taxon>Eukaryota</taxon>
        <taxon>Fungi</taxon>
        <taxon>Dikarya</taxon>
        <taxon>Ascomycota</taxon>
        <taxon>Pezizomycotina</taxon>
        <taxon>Sordariomycetes</taxon>
        <taxon>Hypocreomycetidae</taxon>
        <taxon>Glomerellales</taxon>
        <taxon>Glomerellaceae</taxon>
        <taxon>Colletotrichum</taxon>
        <taxon>Colletotrichum spaethianum species complex</taxon>
    </lineage>
</organism>
<gene>
    <name evidence="1" type="ORF">CI238_09001</name>
</gene>
<accession>A0A166MMT6</accession>
<protein>
    <submittedName>
        <fullName evidence="1">Uncharacterized protein</fullName>
    </submittedName>
</protein>
<proteinExistence type="predicted"/>
<evidence type="ECO:0000313" key="2">
    <source>
        <dbReference type="Proteomes" id="UP000076584"/>
    </source>
</evidence>
<sequence length="118" mass="13258">LPATFFGPRNQTPHNNSYQRLGIVAACLHPRRTLVGNGGQVLRNGACSFSTPSLHASLLLNYHFTSQLGRFLAYIVGIFCRMLLHLDNPGIQSPSPERFIKVKFISNDQRRRPRNSVL</sequence>
<name>A0A166MMT6_COLIC</name>
<reference evidence="1 2" key="1">
    <citation type="submission" date="2015-06" db="EMBL/GenBank/DDBJ databases">
        <title>Survival trade-offs in plant roots during colonization by closely related pathogenic and mutualistic fungi.</title>
        <authorList>
            <person name="Hacquard S."/>
            <person name="Kracher B."/>
            <person name="Hiruma K."/>
            <person name="Weinman A."/>
            <person name="Muench P."/>
            <person name="Garrido Oter R."/>
            <person name="Ver Loren van Themaat E."/>
            <person name="Dallerey J.-F."/>
            <person name="Damm U."/>
            <person name="Henrissat B."/>
            <person name="Lespinet O."/>
            <person name="Thon M."/>
            <person name="Kemen E."/>
            <person name="McHardy A.C."/>
            <person name="Schulze-Lefert P."/>
            <person name="O'Connell R.J."/>
        </authorList>
    </citation>
    <scope>NUCLEOTIDE SEQUENCE [LARGE SCALE GENOMIC DNA]</scope>
    <source>
        <strain evidence="1 2">MAFF 238704</strain>
    </source>
</reference>
<dbReference type="EMBL" id="LFIW01002669">
    <property type="protein sequence ID" value="KZL64812.1"/>
    <property type="molecule type" value="Genomic_DNA"/>
</dbReference>
<evidence type="ECO:0000313" key="1">
    <source>
        <dbReference type="EMBL" id="KZL64812.1"/>
    </source>
</evidence>
<dbReference type="Proteomes" id="UP000076584">
    <property type="component" value="Unassembled WGS sequence"/>
</dbReference>
<comment type="caution">
    <text evidence="1">The sequence shown here is derived from an EMBL/GenBank/DDBJ whole genome shotgun (WGS) entry which is preliminary data.</text>
</comment>
<dbReference type="AlphaFoldDB" id="A0A166MMT6"/>
<keyword evidence="2" id="KW-1185">Reference proteome</keyword>